<feature type="binding site" evidence="5">
    <location>
        <position position="420"/>
    </location>
    <ligand>
        <name>Zn(2+)</name>
        <dbReference type="ChEBI" id="CHEBI:29105"/>
    </ligand>
</feature>
<dbReference type="Proteomes" id="UP000009138">
    <property type="component" value="Unassembled WGS sequence"/>
</dbReference>
<feature type="coiled-coil region" evidence="6">
    <location>
        <begin position="125"/>
        <end position="167"/>
    </location>
</feature>
<dbReference type="AlphaFoldDB" id="I1BMB1"/>
<keyword evidence="2 7" id="KW-0812">Transmembrane</keyword>
<dbReference type="VEuPathDB" id="FungiDB:RO3G_02045"/>
<keyword evidence="9" id="KW-1185">Reference proteome</keyword>
<dbReference type="PANTHER" id="PTHR20855:SF97">
    <property type="entry name" value="ADIPOR-LIKE RECEPTOR IZH3-RELATED"/>
    <property type="match status" value="1"/>
</dbReference>
<keyword evidence="3 7" id="KW-1133">Transmembrane helix</keyword>
<organism evidence="8 9">
    <name type="scientific">Rhizopus delemar (strain RA 99-880 / ATCC MYA-4621 / FGSC 9543 / NRRL 43880)</name>
    <name type="common">Mucormycosis agent</name>
    <name type="synonym">Rhizopus arrhizus var. delemar</name>
    <dbReference type="NCBI Taxonomy" id="246409"/>
    <lineage>
        <taxon>Eukaryota</taxon>
        <taxon>Fungi</taxon>
        <taxon>Fungi incertae sedis</taxon>
        <taxon>Mucoromycota</taxon>
        <taxon>Mucoromycotina</taxon>
        <taxon>Mucoromycetes</taxon>
        <taxon>Mucorales</taxon>
        <taxon>Mucorineae</taxon>
        <taxon>Rhizopodaceae</taxon>
        <taxon>Rhizopus</taxon>
    </lineage>
</organism>
<dbReference type="Pfam" id="PF03006">
    <property type="entry name" value="HlyIII"/>
    <property type="match status" value="1"/>
</dbReference>
<feature type="transmembrane region" description="Helical" evidence="7">
    <location>
        <begin position="251"/>
        <end position="270"/>
    </location>
</feature>
<keyword evidence="4 7" id="KW-0472">Membrane</keyword>
<name>I1BMB1_RHIO9</name>
<feature type="transmembrane region" description="Helical" evidence="7">
    <location>
        <begin position="376"/>
        <end position="397"/>
    </location>
</feature>
<dbReference type="OMA" id="SRWTYIL"/>
<evidence type="ECO:0000256" key="2">
    <source>
        <dbReference type="ARBA" id="ARBA00022692"/>
    </source>
</evidence>
<dbReference type="InterPro" id="IPR004254">
    <property type="entry name" value="AdipoR/HlyIII-related"/>
</dbReference>
<dbReference type="GO" id="GO:0006882">
    <property type="term" value="P:intracellular zinc ion homeostasis"/>
    <property type="evidence" value="ECO:0007669"/>
    <property type="project" value="TreeGrafter"/>
</dbReference>
<dbReference type="eggNOG" id="KOG0748">
    <property type="taxonomic scope" value="Eukaryota"/>
</dbReference>
<feature type="transmembrane region" description="Helical" evidence="7">
    <location>
        <begin position="290"/>
        <end position="310"/>
    </location>
</feature>
<feature type="binding site" evidence="5">
    <location>
        <position position="271"/>
    </location>
    <ligand>
        <name>Zn(2+)</name>
        <dbReference type="ChEBI" id="CHEBI:29105"/>
    </ligand>
</feature>
<dbReference type="OrthoDB" id="5585746at2759"/>
<reference evidence="8 9" key="1">
    <citation type="journal article" date="2009" name="PLoS Genet.">
        <title>Genomic analysis of the basal lineage fungus Rhizopus oryzae reveals a whole-genome duplication.</title>
        <authorList>
            <person name="Ma L.-J."/>
            <person name="Ibrahim A.S."/>
            <person name="Skory C."/>
            <person name="Grabherr M.G."/>
            <person name="Burger G."/>
            <person name="Butler M."/>
            <person name="Elias M."/>
            <person name="Idnurm A."/>
            <person name="Lang B.F."/>
            <person name="Sone T."/>
            <person name="Abe A."/>
            <person name="Calvo S.E."/>
            <person name="Corrochano L.M."/>
            <person name="Engels R."/>
            <person name="Fu J."/>
            <person name="Hansberg W."/>
            <person name="Kim J.-M."/>
            <person name="Kodira C.D."/>
            <person name="Koehrsen M.J."/>
            <person name="Liu B."/>
            <person name="Miranda-Saavedra D."/>
            <person name="O'Leary S."/>
            <person name="Ortiz-Castellanos L."/>
            <person name="Poulter R."/>
            <person name="Rodriguez-Romero J."/>
            <person name="Ruiz-Herrera J."/>
            <person name="Shen Y.-Q."/>
            <person name="Zeng Q."/>
            <person name="Galagan J."/>
            <person name="Birren B.W."/>
            <person name="Cuomo C.A."/>
            <person name="Wickes B.L."/>
        </authorList>
    </citation>
    <scope>NUCLEOTIDE SEQUENCE [LARGE SCALE GENOMIC DNA]</scope>
    <source>
        <strain evidence="9">RA 99-880 / ATCC MYA-4621 / FGSC 9543 / NRRL 43880</strain>
    </source>
</reference>
<proteinExistence type="predicted"/>
<dbReference type="GO" id="GO:0046872">
    <property type="term" value="F:metal ion binding"/>
    <property type="evidence" value="ECO:0007669"/>
    <property type="project" value="UniProtKB-KW"/>
</dbReference>
<evidence type="ECO:0000256" key="5">
    <source>
        <dbReference type="PIRSR" id="PIRSR604254-1"/>
    </source>
</evidence>
<evidence type="ECO:0000313" key="8">
    <source>
        <dbReference type="EMBL" id="EIE77341.1"/>
    </source>
</evidence>
<dbReference type="RefSeq" id="XP_067512737.1">
    <property type="nucleotide sequence ID" value="XM_067656636.1"/>
</dbReference>
<gene>
    <name evidence="8" type="ORF">RO3G_02045</name>
</gene>
<dbReference type="FunCoup" id="I1BMB1">
    <property type="interactions" value="13"/>
</dbReference>
<evidence type="ECO:0000256" key="6">
    <source>
        <dbReference type="SAM" id="Coils"/>
    </source>
</evidence>
<keyword evidence="5" id="KW-0862">Zinc</keyword>
<dbReference type="InParanoid" id="I1BMB1"/>
<dbReference type="GeneID" id="93609017"/>
<dbReference type="GO" id="GO:0016020">
    <property type="term" value="C:membrane"/>
    <property type="evidence" value="ECO:0007669"/>
    <property type="project" value="UniProtKB-SubCell"/>
</dbReference>
<dbReference type="GO" id="GO:0038023">
    <property type="term" value="F:signaling receptor activity"/>
    <property type="evidence" value="ECO:0007669"/>
    <property type="project" value="TreeGrafter"/>
</dbReference>
<evidence type="ECO:0000313" key="9">
    <source>
        <dbReference type="Proteomes" id="UP000009138"/>
    </source>
</evidence>
<evidence type="ECO:0000256" key="4">
    <source>
        <dbReference type="ARBA" id="ARBA00023136"/>
    </source>
</evidence>
<sequence>MENLLSIRSRTVLHHDDSLDFEVFFKDKVEPLMKKFKYRLSQFESAVVSSENYTLTKINEAYRLLENFAQEWEQALEDTHKRISLEKDNDLMSAVTELSKKYHELDNLNNRDMLDNTIDAFMIKMEELDGKISDALGRADKMRERVEEKLYEVAEVANEQIDKLKDAMSYGTKRLLMYDELPTPWQNNKYILTGYRFLNTAADCWYSLFYVHNETGNIWTHLLGFIILLSVGIYEFFYSKLMSNIPIKDRIVFLVFLLAACKCLVCSTVWHTLSGINNLKIYKQVACLDYVGISVLICASIILCEYYAFYCDDAIRNAYMIATSSLAIMGVSMPFQAWFDNHERRWLRIAFFIALASSGAIIIVHLSFVRGMFQTFGWLTPVFKSLACYVAGVVIYGNQFPEKFWPGKFDKLGHSHQFWHLFVCGGIWYHYQAALQFASSREDFAQCTLKQLWYLLKSSEGFMNILW</sequence>
<keyword evidence="6" id="KW-0175">Coiled coil</keyword>
<feature type="binding site" evidence="5">
    <location>
        <position position="416"/>
    </location>
    <ligand>
        <name>Zn(2+)</name>
        <dbReference type="ChEBI" id="CHEBI:29105"/>
    </ligand>
</feature>
<feature type="transmembrane region" description="Helical" evidence="7">
    <location>
        <begin position="218"/>
        <end position="239"/>
    </location>
</feature>
<evidence type="ECO:0000256" key="7">
    <source>
        <dbReference type="SAM" id="Phobius"/>
    </source>
</evidence>
<dbReference type="EMBL" id="CH476732">
    <property type="protein sequence ID" value="EIE77341.1"/>
    <property type="molecule type" value="Genomic_DNA"/>
</dbReference>
<feature type="transmembrane region" description="Helical" evidence="7">
    <location>
        <begin position="317"/>
        <end position="339"/>
    </location>
</feature>
<feature type="transmembrane region" description="Helical" evidence="7">
    <location>
        <begin position="345"/>
        <end position="369"/>
    </location>
</feature>
<evidence type="ECO:0000256" key="1">
    <source>
        <dbReference type="ARBA" id="ARBA00004141"/>
    </source>
</evidence>
<comment type="subcellular location">
    <subcellularLocation>
        <location evidence="1">Membrane</location>
        <topology evidence="1">Multi-pass membrane protein</topology>
    </subcellularLocation>
</comment>
<feature type="transmembrane region" description="Helical" evidence="7">
    <location>
        <begin position="417"/>
        <end position="435"/>
    </location>
</feature>
<protein>
    <submittedName>
        <fullName evidence="8">Uncharacterized protein</fullName>
    </submittedName>
</protein>
<evidence type="ECO:0000256" key="3">
    <source>
        <dbReference type="ARBA" id="ARBA00022989"/>
    </source>
</evidence>
<dbReference type="STRING" id="246409.I1BMB1"/>
<keyword evidence="5" id="KW-0479">Metal-binding</keyword>
<dbReference type="PANTHER" id="PTHR20855">
    <property type="entry name" value="ADIPOR/PROGESTIN RECEPTOR-RELATED"/>
    <property type="match status" value="1"/>
</dbReference>
<accession>I1BMB1</accession>